<accession>A0AAV6LPQ2</accession>
<name>A0AAV6LPQ2_9ERIC</name>
<proteinExistence type="predicted"/>
<sequence length="138" mass="15536">MAQEKFDMHFSEHFMAIIQITTYFKGNTPLLDSNYVQKLERGNGVSIVTSCSPSAITNILQGLECLKWGSGSGRVLSGGPLVLFLFLVGLNIENWTKKNVQSEMRTKITGKKENLPLQQFMLHFRQTLVTKNPNPTFV</sequence>
<gene>
    <name evidence="1" type="ORF">RHGRI_002409</name>
</gene>
<evidence type="ECO:0000313" key="1">
    <source>
        <dbReference type="EMBL" id="KAG5566852.1"/>
    </source>
</evidence>
<evidence type="ECO:0000313" key="2">
    <source>
        <dbReference type="Proteomes" id="UP000823749"/>
    </source>
</evidence>
<keyword evidence="2" id="KW-1185">Reference proteome</keyword>
<organism evidence="1 2">
    <name type="scientific">Rhododendron griersonianum</name>
    <dbReference type="NCBI Taxonomy" id="479676"/>
    <lineage>
        <taxon>Eukaryota</taxon>
        <taxon>Viridiplantae</taxon>
        <taxon>Streptophyta</taxon>
        <taxon>Embryophyta</taxon>
        <taxon>Tracheophyta</taxon>
        <taxon>Spermatophyta</taxon>
        <taxon>Magnoliopsida</taxon>
        <taxon>eudicotyledons</taxon>
        <taxon>Gunneridae</taxon>
        <taxon>Pentapetalae</taxon>
        <taxon>asterids</taxon>
        <taxon>Ericales</taxon>
        <taxon>Ericaceae</taxon>
        <taxon>Ericoideae</taxon>
        <taxon>Rhodoreae</taxon>
        <taxon>Rhododendron</taxon>
    </lineage>
</organism>
<dbReference type="EMBL" id="JACTNZ010000001">
    <property type="protein sequence ID" value="KAG5566852.1"/>
    <property type="molecule type" value="Genomic_DNA"/>
</dbReference>
<comment type="caution">
    <text evidence="1">The sequence shown here is derived from an EMBL/GenBank/DDBJ whole genome shotgun (WGS) entry which is preliminary data.</text>
</comment>
<dbReference type="AlphaFoldDB" id="A0AAV6LPQ2"/>
<dbReference type="Proteomes" id="UP000823749">
    <property type="component" value="Chromosome 1"/>
</dbReference>
<protein>
    <submittedName>
        <fullName evidence="1">Uncharacterized protein</fullName>
    </submittedName>
</protein>
<reference evidence="1" key="1">
    <citation type="submission" date="2020-08" db="EMBL/GenBank/DDBJ databases">
        <title>Plant Genome Project.</title>
        <authorList>
            <person name="Zhang R.-G."/>
        </authorList>
    </citation>
    <scope>NUCLEOTIDE SEQUENCE</scope>
    <source>
        <strain evidence="1">WSP0</strain>
        <tissue evidence="1">Leaf</tissue>
    </source>
</reference>